<protein>
    <submittedName>
        <fullName evidence="1">Uncharacterized protein</fullName>
    </submittedName>
</protein>
<accession>A0ABU8R4I7</accession>
<dbReference type="RefSeq" id="WP_186676885.1">
    <property type="nucleotide sequence ID" value="NZ_JABWRY020000001.1"/>
</dbReference>
<dbReference type="EMBL" id="JBBHLD010000005">
    <property type="protein sequence ID" value="MEJ5904801.1"/>
    <property type="molecule type" value="Genomic_DNA"/>
</dbReference>
<organism evidence="1 2">
    <name type="scientific">Pseudomonas kermanshahensis</name>
    <dbReference type="NCBI Taxonomy" id="2745482"/>
    <lineage>
        <taxon>Bacteria</taxon>
        <taxon>Pseudomonadati</taxon>
        <taxon>Pseudomonadota</taxon>
        <taxon>Gammaproteobacteria</taxon>
        <taxon>Pseudomonadales</taxon>
        <taxon>Pseudomonadaceae</taxon>
        <taxon>Pseudomonas</taxon>
    </lineage>
</organism>
<keyword evidence="2" id="KW-1185">Reference proteome</keyword>
<reference evidence="1 2" key="1">
    <citation type="submission" date="2024-02" db="EMBL/GenBank/DDBJ databases">
        <title>Identification of pathogenicity and growth-promoting functions of Pseudomonas putida variants.</title>
        <authorList>
            <person name="Sun J."/>
        </authorList>
    </citation>
    <scope>NUCLEOTIDE SEQUENCE [LARGE SCALE GENOMIC DNA]</scope>
    <source>
        <strain evidence="1 2">A04</strain>
    </source>
</reference>
<evidence type="ECO:0000313" key="2">
    <source>
        <dbReference type="Proteomes" id="UP001377692"/>
    </source>
</evidence>
<dbReference type="Proteomes" id="UP001377692">
    <property type="component" value="Unassembled WGS sequence"/>
</dbReference>
<name>A0ABU8R4I7_9PSED</name>
<comment type="caution">
    <text evidence="1">The sequence shown here is derived from an EMBL/GenBank/DDBJ whole genome shotgun (WGS) entry which is preliminary data.</text>
</comment>
<proteinExistence type="predicted"/>
<sequence>MTINPYDKELLYRKAQGKKIQNSHEKKIREIFTNNHQKIAKLKLTETDDVLNKIKKLKLKTCLNEELHSFSECLNRFSPELYQKEFYAFIDEDWKYYGAIKLPKKTIINPQFDFDKSVSDELRFFTSDLSIQISIDYSSYGSKKLYECTIRRLLPNQEPLPS</sequence>
<gene>
    <name evidence="1" type="ORF">V7V80_08940</name>
</gene>
<evidence type="ECO:0000313" key="1">
    <source>
        <dbReference type="EMBL" id="MEJ5904801.1"/>
    </source>
</evidence>